<name>A0ABV6C1K6_9ACTN</name>
<dbReference type="PRINTS" id="PR00111">
    <property type="entry name" value="ABHYDROLASE"/>
</dbReference>
<dbReference type="Proteomes" id="UP001589788">
    <property type="component" value="Unassembled WGS sequence"/>
</dbReference>
<dbReference type="PRINTS" id="PR00412">
    <property type="entry name" value="EPOXHYDRLASE"/>
</dbReference>
<organism evidence="4 5">
    <name type="scientific">Aciditerrimonas ferrireducens</name>
    <dbReference type="NCBI Taxonomy" id="667306"/>
    <lineage>
        <taxon>Bacteria</taxon>
        <taxon>Bacillati</taxon>
        <taxon>Actinomycetota</taxon>
        <taxon>Acidimicrobiia</taxon>
        <taxon>Acidimicrobiales</taxon>
        <taxon>Acidimicrobiaceae</taxon>
        <taxon>Aciditerrimonas</taxon>
    </lineage>
</organism>
<comment type="caution">
    <text evidence="4">The sequence shown here is derived from an EMBL/GenBank/DDBJ whole genome shotgun (WGS) entry which is preliminary data.</text>
</comment>
<accession>A0ABV6C1K6</accession>
<sequence>MLASQQVTAPAPPGNRTAGRAAGAPTLVVLHGFTQHSGLLGPLPSWLATDRPVVAVDLPGHGASATIDTDLPGTAALLADLVTKRGPGPVDILGYSLGGRVALHVALGHPGLVRRLVLVGATPGLEDPEARERRRAADEALAARFAQEPLAEVLAAWLAQPLFRTLPPDRAGLAARQVNRGEDLARALRRLGTGTQEPLWSRLGSLPPTLWVAGQLDLRFAAVAVRAARRSGPGSACHLVAGAGHACHLERPEALLPVVRAFLAP</sequence>
<dbReference type="Gene3D" id="3.40.50.1820">
    <property type="entry name" value="alpha/beta hydrolase"/>
    <property type="match status" value="1"/>
</dbReference>
<dbReference type="InterPro" id="IPR029058">
    <property type="entry name" value="AB_hydrolase_fold"/>
</dbReference>
<dbReference type="PANTHER" id="PTHR42916">
    <property type="entry name" value="2-SUCCINYL-5-ENOLPYRUVYL-6-HYDROXY-3-CYCLOHEXENE-1-CARBOXYLATE SYNTHASE"/>
    <property type="match status" value="1"/>
</dbReference>
<keyword evidence="5" id="KW-1185">Reference proteome</keyword>
<dbReference type="PANTHER" id="PTHR42916:SF1">
    <property type="entry name" value="PROTEIN PHYLLO, CHLOROPLASTIC"/>
    <property type="match status" value="1"/>
</dbReference>
<proteinExistence type="predicted"/>
<dbReference type="EMBL" id="JBHLYQ010000037">
    <property type="protein sequence ID" value="MFC0081575.1"/>
    <property type="molecule type" value="Genomic_DNA"/>
</dbReference>
<dbReference type="GO" id="GO:0016787">
    <property type="term" value="F:hydrolase activity"/>
    <property type="evidence" value="ECO:0007669"/>
    <property type="project" value="UniProtKB-KW"/>
</dbReference>
<gene>
    <name evidence="4" type="ORF">ACFFRE_05365</name>
</gene>
<keyword evidence="1" id="KW-0456">Lyase</keyword>
<feature type="domain" description="AB hydrolase-1" evidence="3">
    <location>
        <begin position="27"/>
        <end position="255"/>
    </location>
</feature>
<dbReference type="InterPro" id="IPR000073">
    <property type="entry name" value="AB_hydrolase_1"/>
</dbReference>
<dbReference type="InterPro" id="IPR000639">
    <property type="entry name" value="Epox_hydrolase-like"/>
</dbReference>
<dbReference type="Pfam" id="PF12697">
    <property type="entry name" value="Abhydrolase_6"/>
    <property type="match status" value="1"/>
</dbReference>
<reference evidence="4 5" key="1">
    <citation type="submission" date="2024-09" db="EMBL/GenBank/DDBJ databases">
        <authorList>
            <person name="Sun Q."/>
            <person name="Mori K."/>
        </authorList>
    </citation>
    <scope>NUCLEOTIDE SEQUENCE [LARGE SCALE GENOMIC DNA]</scope>
    <source>
        <strain evidence="4 5">JCM 15389</strain>
    </source>
</reference>
<protein>
    <submittedName>
        <fullName evidence="4">Alpha/beta fold hydrolase</fullName>
    </submittedName>
</protein>
<keyword evidence="4" id="KW-0378">Hydrolase</keyword>
<dbReference type="SUPFAM" id="SSF53474">
    <property type="entry name" value="alpha/beta-Hydrolases"/>
    <property type="match status" value="1"/>
</dbReference>
<evidence type="ECO:0000313" key="4">
    <source>
        <dbReference type="EMBL" id="MFC0081575.1"/>
    </source>
</evidence>
<evidence type="ECO:0000256" key="2">
    <source>
        <dbReference type="SAM" id="MobiDB-lite"/>
    </source>
</evidence>
<evidence type="ECO:0000256" key="1">
    <source>
        <dbReference type="ARBA" id="ARBA00023239"/>
    </source>
</evidence>
<dbReference type="RefSeq" id="WP_377788859.1">
    <property type="nucleotide sequence ID" value="NZ_JBHLYQ010000037.1"/>
</dbReference>
<evidence type="ECO:0000313" key="5">
    <source>
        <dbReference type="Proteomes" id="UP001589788"/>
    </source>
</evidence>
<feature type="region of interest" description="Disordered" evidence="2">
    <location>
        <begin position="1"/>
        <end position="20"/>
    </location>
</feature>
<evidence type="ECO:0000259" key="3">
    <source>
        <dbReference type="Pfam" id="PF12697"/>
    </source>
</evidence>